<reference evidence="1 2" key="1">
    <citation type="journal article" date="2014" name="PLoS ONE">
        <title>The first complete genome sequence of the class fimbriimonadia in the phylum armatimonadetes.</title>
        <authorList>
            <person name="Hu Z.Y."/>
            <person name="Wang Y.Z."/>
            <person name="Im W.T."/>
            <person name="Wang S.Y."/>
            <person name="Zhao G.P."/>
            <person name="Zheng H.J."/>
            <person name="Quan Z.X."/>
        </authorList>
    </citation>
    <scope>NUCLEOTIDE SEQUENCE [LARGE SCALE GENOMIC DNA]</scope>
    <source>
        <strain evidence="1">Gsoil 348</strain>
    </source>
</reference>
<protein>
    <recommendedName>
        <fullName evidence="3">Peptidase MA-like domain-containing protein</fullName>
    </recommendedName>
</protein>
<dbReference type="EMBL" id="CP007139">
    <property type="protein sequence ID" value="AIE87160.1"/>
    <property type="molecule type" value="Genomic_DNA"/>
</dbReference>
<dbReference type="RefSeq" id="WP_025228919.1">
    <property type="nucleotide sequence ID" value="NZ_CP007139.1"/>
</dbReference>
<evidence type="ECO:0000313" key="1">
    <source>
        <dbReference type="EMBL" id="AIE87160.1"/>
    </source>
</evidence>
<gene>
    <name evidence="1" type="ORF">OP10G_3792</name>
</gene>
<evidence type="ECO:0000313" key="2">
    <source>
        <dbReference type="Proteomes" id="UP000027982"/>
    </source>
</evidence>
<proteinExistence type="predicted"/>
<accession>A0A068NWM2</accession>
<name>A0A068NWM2_FIMGI</name>
<keyword evidence="2" id="KW-1185">Reference proteome</keyword>
<dbReference type="HOGENOM" id="CLU_917507_0_0_0"/>
<dbReference type="STRING" id="661478.OP10G_3792"/>
<evidence type="ECO:0008006" key="3">
    <source>
        <dbReference type="Google" id="ProtNLM"/>
    </source>
</evidence>
<dbReference type="KEGG" id="fgi:OP10G_3792"/>
<dbReference type="Proteomes" id="UP000027982">
    <property type="component" value="Chromosome"/>
</dbReference>
<dbReference type="AlphaFoldDB" id="A0A068NWM2"/>
<sequence length="303" mass="35168">MSNPHIEDSSHWDAALEHYHCDRLEAAYAEIRDFGIGEAGGYLRWYRVIEAETITRQKSQRVDVNDWLKFEFVPLEVLDLREELANRIEKACDEVARRLGWIHSEQTLFSILAEETDAPWASHPYGYCVHKEPYAKICLPNYLVDDPEEFSQAVAHEYAHVISENLADGYCSRWLEEALSVLVEQRFDEETWRDFRDGISPWRQADDLELAIEGRTDDEEGRDEVWLAYQQAGWIGRYMASLGNEARLGRLLREVANESVAWNLRRTVRRQGRVEAALETVFGMSQRELFSNALAFLRDQPGP</sequence>
<organism evidence="1 2">
    <name type="scientific">Fimbriimonas ginsengisoli Gsoil 348</name>
    <dbReference type="NCBI Taxonomy" id="661478"/>
    <lineage>
        <taxon>Bacteria</taxon>
        <taxon>Bacillati</taxon>
        <taxon>Armatimonadota</taxon>
        <taxon>Fimbriimonadia</taxon>
        <taxon>Fimbriimonadales</taxon>
        <taxon>Fimbriimonadaceae</taxon>
        <taxon>Fimbriimonas</taxon>
    </lineage>
</organism>
<dbReference type="OrthoDB" id="9787613at2"/>